<dbReference type="Pfam" id="PF14033">
    <property type="entry name" value="DUF4246"/>
    <property type="match status" value="1"/>
</dbReference>
<comment type="caution">
    <text evidence="2">The sequence shown here is derived from an EMBL/GenBank/DDBJ whole genome shotgun (WGS) entry which is preliminary data.</text>
</comment>
<proteinExistence type="predicted"/>
<dbReference type="OrthoDB" id="415532at2759"/>
<dbReference type="PANTHER" id="PTHR33119:SF1">
    <property type="entry name" value="FE2OG DIOXYGENASE DOMAIN-CONTAINING PROTEIN"/>
    <property type="match status" value="1"/>
</dbReference>
<feature type="domain" description="DUF4246" evidence="1">
    <location>
        <begin position="1"/>
        <end position="206"/>
    </location>
</feature>
<dbReference type="InterPro" id="IPR025340">
    <property type="entry name" value="DUF4246"/>
</dbReference>
<accession>A0A9P5PJ50</accession>
<keyword evidence="3" id="KW-1185">Reference proteome</keyword>
<organism evidence="2 3">
    <name type="scientific">Rhodocollybia butyracea</name>
    <dbReference type="NCBI Taxonomy" id="206335"/>
    <lineage>
        <taxon>Eukaryota</taxon>
        <taxon>Fungi</taxon>
        <taxon>Dikarya</taxon>
        <taxon>Basidiomycota</taxon>
        <taxon>Agaricomycotina</taxon>
        <taxon>Agaricomycetes</taxon>
        <taxon>Agaricomycetidae</taxon>
        <taxon>Agaricales</taxon>
        <taxon>Marasmiineae</taxon>
        <taxon>Omphalotaceae</taxon>
        <taxon>Rhodocollybia</taxon>
    </lineage>
</organism>
<dbReference type="PANTHER" id="PTHR33119">
    <property type="entry name" value="IFI3P"/>
    <property type="match status" value="1"/>
</dbReference>
<dbReference type="AlphaFoldDB" id="A0A9P5PJ50"/>
<gene>
    <name evidence="2" type="ORF">BDP27DRAFT_992234</name>
</gene>
<protein>
    <recommendedName>
        <fullName evidence="1">DUF4246 domain-containing protein</fullName>
    </recommendedName>
</protein>
<evidence type="ECO:0000313" key="3">
    <source>
        <dbReference type="Proteomes" id="UP000772434"/>
    </source>
</evidence>
<dbReference type="Proteomes" id="UP000772434">
    <property type="component" value="Unassembled WGS sequence"/>
</dbReference>
<sequence>MSSKYAWIPSVFRISPDGTDALIDSYNSYINGLGTREQYPGLFRVIEKIFLVALPHFERTLEESDRYASVNSASEQRWMERRQFAMCSPTRQRWTRFLDIHNAGYGDMEEAKYEHQQDITQENSMKTTRFYDLPDDVAASEMFKGREMKVIVKAANYTLMPGQEYEGPWHMEGMPHEQIVASVIYYFDTDGPILDEGLSFRKFRPSGPNQDYTSEELQVTILEDDGDGVALEDNYPSD</sequence>
<evidence type="ECO:0000259" key="1">
    <source>
        <dbReference type="Pfam" id="PF14033"/>
    </source>
</evidence>
<reference evidence="2" key="1">
    <citation type="submission" date="2020-11" db="EMBL/GenBank/DDBJ databases">
        <authorList>
            <consortium name="DOE Joint Genome Institute"/>
            <person name="Ahrendt S."/>
            <person name="Riley R."/>
            <person name="Andreopoulos W."/>
            <person name="Labutti K."/>
            <person name="Pangilinan J."/>
            <person name="Ruiz-Duenas F.J."/>
            <person name="Barrasa J.M."/>
            <person name="Sanchez-Garcia M."/>
            <person name="Camarero S."/>
            <person name="Miyauchi S."/>
            <person name="Serrano A."/>
            <person name="Linde D."/>
            <person name="Babiker R."/>
            <person name="Drula E."/>
            <person name="Ayuso-Fernandez I."/>
            <person name="Pacheco R."/>
            <person name="Padilla G."/>
            <person name="Ferreira P."/>
            <person name="Barriuso J."/>
            <person name="Kellner H."/>
            <person name="Castanera R."/>
            <person name="Alfaro M."/>
            <person name="Ramirez L."/>
            <person name="Pisabarro A.G."/>
            <person name="Kuo A."/>
            <person name="Tritt A."/>
            <person name="Lipzen A."/>
            <person name="He G."/>
            <person name="Yan M."/>
            <person name="Ng V."/>
            <person name="Cullen D."/>
            <person name="Martin F."/>
            <person name="Rosso M.-N."/>
            <person name="Henrissat B."/>
            <person name="Hibbett D."/>
            <person name="Martinez A.T."/>
            <person name="Grigoriev I.V."/>
        </authorList>
    </citation>
    <scope>NUCLEOTIDE SEQUENCE</scope>
    <source>
        <strain evidence="2">AH 40177</strain>
    </source>
</reference>
<name>A0A9P5PJ50_9AGAR</name>
<evidence type="ECO:0000313" key="2">
    <source>
        <dbReference type="EMBL" id="KAF9066689.1"/>
    </source>
</evidence>
<dbReference type="EMBL" id="JADNRY010000083">
    <property type="protein sequence ID" value="KAF9066689.1"/>
    <property type="molecule type" value="Genomic_DNA"/>
</dbReference>
<dbReference type="InterPro" id="IPR049192">
    <property type="entry name" value="DUF4246_C"/>
</dbReference>